<dbReference type="PANTHER" id="PTHR17224:SF1">
    <property type="entry name" value="PEPTIDYL-TRNA HYDROLASE"/>
    <property type="match status" value="1"/>
</dbReference>
<evidence type="ECO:0000256" key="9">
    <source>
        <dbReference type="RuleBase" id="RU000673"/>
    </source>
</evidence>
<proteinExistence type="inferred from homology"/>
<dbReference type="GO" id="GO:0072344">
    <property type="term" value="P:rescue of stalled ribosome"/>
    <property type="evidence" value="ECO:0007669"/>
    <property type="project" value="UniProtKB-UniRule"/>
</dbReference>
<dbReference type="PANTHER" id="PTHR17224">
    <property type="entry name" value="PEPTIDYL-TRNA HYDROLASE"/>
    <property type="match status" value="1"/>
</dbReference>
<dbReference type="GO" id="GO:0006515">
    <property type="term" value="P:protein quality control for misfolded or incompletely synthesized proteins"/>
    <property type="evidence" value="ECO:0007669"/>
    <property type="project" value="UniProtKB-UniRule"/>
</dbReference>
<evidence type="ECO:0000256" key="8">
    <source>
        <dbReference type="HAMAP-Rule" id="MF_00083"/>
    </source>
</evidence>
<dbReference type="AlphaFoldDB" id="A0AA46TJR9"/>
<dbReference type="PROSITE" id="PS01195">
    <property type="entry name" value="PEPT_TRNA_HYDROL_1"/>
    <property type="match status" value="1"/>
</dbReference>
<dbReference type="HAMAP" id="MF_00083">
    <property type="entry name" value="Pept_tRNA_hydro_bact"/>
    <property type="match status" value="1"/>
</dbReference>
<evidence type="ECO:0000256" key="3">
    <source>
        <dbReference type="ARBA" id="ARBA00022801"/>
    </source>
</evidence>
<evidence type="ECO:0000256" key="6">
    <source>
        <dbReference type="ARBA" id="ARBA00048707"/>
    </source>
</evidence>
<dbReference type="CDD" id="cd00462">
    <property type="entry name" value="PTH"/>
    <property type="match status" value="1"/>
</dbReference>
<dbReference type="Proteomes" id="UP001164390">
    <property type="component" value="Chromosome"/>
</dbReference>
<name>A0AA46TJR9_9ACTN</name>
<feature type="binding site" evidence="8">
    <location>
        <position position="71"/>
    </location>
    <ligand>
        <name>tRNA</name>
        <dbReference type="ChEBI" id="CHEBI:17843"/>
    </ligand>
</feature>
<dbReference type="NCBIfam" id="TIGR00447">
    <property type="entry name" value="pth"/>
    <property type="match status" value="1"/>
</dbReference>
<comment type="subcellular location">
    <subcellularLocation>
        <location evidence="8">Cytoplasm</location>
    </subcellularLocation>
</comment>
<sequence>MSDVWLIVGLGNPGRTYAPTRHNVGYLVVDELLDRVGGSWRSHKSGRAEVVETRVGGIPGVRVVLMRARSYMNESGGPVSSVAKFYDVPGERIVAVHDELDIDFGRLRVKYAGGDNGHNGLRSMRQSLGTGDFYRVRFGVGRPPGRQPAADFVLRPFSSEERKTLPLEVDRAADATESVILRGLSATQSEFNS</sequence>
<comment type="subunit">
    <text evidence="8">Monomer.</text>
</comment>
<dbReference type="FunFam" id="3.40.50.1470:FF:000001">
    <property type="entry name" value="Peptidyl-tRNA hydrolase"/>
    <property type="match status" value="1"/>
</dbReference>
<dbReference type="InterPro" id="IPR036416">
    <property type="entry name" value="Pept_tRNA_hydro_sf"/>
</dbReference>
<dbReference type="GO" id="GO:0005737">
    <property type="term" value="C:cytoplasm"/>
    <property type="evidence" value="ECO:0007669"/>
    <property type="project" value="UniProtKB-SubCell"/>
</dbReference>
<keyword evidence="12" id="KW-1185">Reference proteome</keyword>
<dbReference type="EMBL" id="CP094970">
    <property type="protein sequence ID" value="UYM06561.1"/>
    <property type="molecule type" value="Genomic_DNA"/>
</dbReference>
<dbReference type="InterPro" id="IPR001328">
    <property type="entry name" value="Pept_tRNA_hydro"/>
</dbReference>
<dbReference type="InterPro" id="IPR018171">
    <property type="entry name" value="Pept_tRNA_hydro_CS"/>
</dbReference>
<evidence type="ECO:0000256" key="10">
    <source>
        <dbReference type="RuleBase" id="RU004320"/>
    </source>
</evidence>
<dbReference type="EC" id="3.1.1.29" evidence="1 8"/>
<evidence type="ECO:0000256" key="1">
    <source>
        <dbReference type="ARBA" id="ARBA00013260"/>
    </source>
</evidence>
<comment type="function">
    <text evidence="8">Hydrolyzes ribosome-free peptidyl-tRNAs (with 1 or more amino acids incorporated), which drop off the ribosome during protein synthesis, or as a result of ribosome stalling.</text>
</comment>
<evidence type="ECO:0000256" key="2">
    <source>
        <dbReference type="ARBA" id="ARBA00022555"/>
    </source>
</evidence>
<dbReference type="GO" id="GO:0004045">
    <property type="term" value="F:peptidyl-tRNA hydrolase activity"/>
    <property type="evidence" value="ECO:0007669"/>
    <property type="project" value="UniProtKB-UniRule"/>
</dbReference>
<feature type="binding site" evidence="8">
    <location>
        <position position="119"/>
    </location>
    <ligand>
        <name>tRNA</name>
        <dbReference type="ChEBI" id="CHEBI:17843"/>
    </ligand>
</feature>
<dbReference type="SUPFAM" id="SSF53178">
    <property type="entry name" value="Peptidyl-tRNA hydrolase-like"/>
    <property type="match status" value="1"/>
</dbReference>
<feature type="site" description="Discriminates between blocked and unblocked aminoacyl-tRNA" evidence="8">
    <location>
        <position position="12"/>
    </location>
</feature>
<organism evidence="11 12">
    <name type="scientific">Solicola gregarius</name>
    <dbReference type="NCBI Taxonomy" id="2908642"/>
    <lineage>
        <taxon>Bacteria</taxon>
        <taxon>Bacillati</taxon>
        <taxon>Actinomycetota</taxon>
        <taxon>Actinomycetes</taxon>
        <taxon>Propionibacteriales</taxon>
        <taxon>Nocardioidaceae</taxon>
        <taxon>Solicola</taxon>
    </lineage>
</organism>
<keyword evidence="4 8" id="KW-0694">RNA-binding</keyword>
<evidence type="ECO:0000256" key="4">
    <source>
        <dbReference type="ARBA" id="ARBA00022884"/>
    </source>
</evidence>
<gene>
    <name evidence="8 11" type="primary">pth</name>
    <name evidence="11" type="ORF">L0C25_05665</name>
</gene>
<dbReference type="RefSeq" id="WP_271635468.1">
    <property type="nucleotide sequence ID" value="NZ_CP094970.1"/>
</dbReference>
<feature type="site" description="Stabilizes the basic form of H active site to accept a proton" evidence="8">
    <location>
        <position position="98"/>
    </location>
</feature>
<dbReference type="Gene3D" id="3.40.50.1470">
    <property type="entry name" value="Peptidyl-tRNA hydrolase"/>
    <property type="match status" value="1"/>
</dbReference>
<keyword evidence="3 8" id="KW-0378">Hydrolase</keyword>
<protein>
    <recommendedName>
        <fullName evidence="7 8">Peptidyl-tRNA hydrolase</fullName>
        <shortName evidence="8">Pth</shortName>
        <ecNumber evidence="1 8">3.1.1.29</ecNumber>
    </recommendedName>
</protein>
<feature type="binding site" evidence="8">
    <location>
        <position position="17"/>
    </location>
    <ligand>
        <name>tRNA</name>
        <dbReference type="ChEBI" id="CHEBI:17843"/>
    </ligand>
</feature>
<reference evidence="11" key="1">
    <citation type="submission" date="2022-01" db="EMBL/GenBank/DDBJ databases">
        <title>Nocardioidaceae gen. sp. A5X3R13.</title>
        <authorList>
            <person name="Lopez Marin M.A."/>
            <person name="Uhlik O."/>
        </authorList>
    </citation>
    <scope>NUCLEOTIDE SEQUENCE</scope>
    <source>
        <strain evidence="11">A5X3R13</strain>
    </source>
</reference>
<feature type="active site" description="Proton acceptor" evidence="8">
    <location>
        <position position="22"/>
    </location>
</feature>
<comment type="catalytic activity">
    <reaction evidence="6 8 9">
        <text>an N-acyl-L-alpha-aminoacyl-tRNA + H2O = an N-acyl-L-amino acid + a tRNA + H(+)</text>
        <dbReference type="Rhea" id="RHEA:54448"/>
        <dbReference type="Rhea" id="RHEA-COMP:10123"/>
        <dbReference type="Rhea" id="RHEA-COMP:13883"/>
        <dbReference type="ChEBI" id="CHEBI:15377"/>
        <dbReference type="ChEBI" id="CHEBI:15378"/>
        <dbReference type="ChEBI" id="CHEBI:59874"/>
        <dbReference type="ChEBI" id="CHEBI:78442"/>
        <dbReference type="ChEBI" id="CHEBI:138191"/>
        <dbReference type="EC" id="3.1.1.29"/>
    </reaction>
</comment>
<keyword evidence="2 8" id="KW-0820">tRNA-binding</keyword>
<dbReference type="PROSITE" id="PS01196">
    <property type="entry name" value="PEPT_TRNA_HYDROL_2"/>
    <property type="match status" value="1"/>
</dbReference>
<feature type="binding site" evidence="8">
    <location>
        <position position="73"/>
    </location>
    <ligand>
        <name>tRNA</name>
        <dbReference type="ChEBI" id="CHEBI:17843"/>
    </ligand>
</feature>
<dbReference type="GO" id="GO:0000049">
    <property type="term" value="F:tRNA binding"/>
    <property type="evidence" value="ECO:0007669"/>
    <property type="project" value="UniProtKB-UniRule"/>
</dbReference>
<evidence type="ECO:0000256" key="5">
    <source>
        <dbReference type="ARBA" id="ARBA00038063"/>
    </source>
</evidence>
<evidence type="ECO:0000313" key="12">
    <source>
        <dbReference type="Proteomes" id="UP001164390"/>
    </source>
</evidence>
<comment type="function">
    <text evidence="8">Catalyzes the release of premature peptidyl moieties from peptidyl-tRNA molecules trapped in stalled 50S ribosomal subunits, and thus maintains levels of free tRNAs and 50S ribosomes.</text>
</comment>
<comment type="similarity">
    <text evidence="5 8 10">Belongs to the PTH family.</text>
</comment>
<dbReference type="KEGG" id="sgrg:L0C25_05665"/>
<evidence type="ECO:0000313" key="11">
    <source>
        <dbReference type="EMBL" id="UYM06561.1"/>
    </source>
</evidence>
<evidence type="ECO:0000256" key="7">
    <source>
        <dbReference type="ARBA" id="ARBA00050038"/>
    </source>
</evidence>
<keyword evidence="8" id="KW-0963">Cytoplasm</keyword>
<accession>A0AA46TJR9</accession>
<dbReference type="Pfam" id="PF01195">
    <property type="entry name" value="Pept_tRNA_hydro"/>
    <property type="match status" value="1"/>
</dbReference>